<evidence type="ECO:0000313" key="7">
    <source>
        <dbReference type="Proteomes" id="UP000650466"/>
    </source>
</evidence>
<comment type="caution">
    <text evidence="6">The sequence shown here is derived from an EMBL/GenBank/DDBJ whole genome shotgun (WGS) entry which is preliminary data.</text>
</comment>
<dbReference type="AlphaFoldDB" id="A0A926KL24"/>
<evidence type="ECO:0000256" key="1">
    <source>
        <dbReference type="ARBA" id="ARBA00005750"/>
    </source>
</evidence>
<evidence type="ECO:0000256" key="4">
    <source>
        <dbReference type="ARBA" id="ARBA00051722"/>
    </source>
</evidence>
<evidence type="ECO:0000313" key="6">
    <source>
        <dbReference type="EMBL" id="MBD0379772.1"/>
    </source>
</evidence>
<dbReference type="GO" id="GO:0030145">
    <property type="term" value="F:manganese ion binding"/>
    <property type="evidence" value="ECO:0007669"/>
    <property type="project" value="UniProtKB-UniRule"/>
</dbReference>
<keyword evidence="3 5" id="KW-0904">Protein phosphatase</keyword>
<reference evidence="6" key="1">
    <citation type="submission" date="2020-09" db="EMBL/GenBank/DDBJ databases">
        <title>Draft Genome Sequence of Paenibacillus sp. WST5.</title>
        <authorList>
            <person name="Bao Z."/>
        </authorList>
    </citation>
    <scope>NUCLEOTIDE SEQUENCE</scope>
    <source>
        <strain evidence="6">WST5</strain>
    </source>
</reference>
<comment type="catalytic activity">
    <reaction evidence="4 5">
        <text>O-phospho-L-tyrosyl-[protein] + H2O = L-tyrosyl-[protein] + phosphate</text>
        <dbReference type="Rhea" id="RHEA:10684"/>
        <dbReference type="Rhea" id="RHEA-COMP:10136"/>
        <dbReference type="Rhea" id="RHEA-COMP:20101"/>
        <dbReference type="ChEBI" id="CHEBI:15377"/>
        <dbReference type="ChEBI" id="CHEBI:43474"/>
        <dbReference type="ChEBI" id="CHEBI:46858"/>
        <dbReference type="ChEBI" id="CHEBI:61978"/>
        <dbReference type="EC" id="3.1.3.48"/>
    </reaction>
</comment>
<comment type="similarity">
    <text evidence="1 5">Belongs to the metallo-dependent hydrolases superfamily. CpsB/CapC family.</text>
</comment>
<dbReference type="SUPFAM" id="SSF89550">
    <property type="entry name" value="PHP domain-like"/>
    <property type="match status" value="1"/>
</dbReference>
<sequence>MLIDTHCHILPGLDDGAGTMDDAIEMACDALQQGIHTIVATPHHANGKYDNEAEAVENAVNVLNGELKLRSIDVTILVGQEIRLFLGLVDEILAGVVVSLNKSRYLLVELPSQEIPAYFHEMLFELQLLNITPVIAHPERNAVFLKQPKLLKTLVENGVLCQVTSQSLLGLFGKKVQKLAFELCKEQIAHLIASDAHNMGSRSCTLSRAHAYLCAHLGEKNVNTYMQNAELLIRNEVIQPLSVGRKKREWFHFLWPQSV</sequence>
<dbReference type="PANTHER" id="PTHR39181">
    <property type="entry name" value="TYROSINE-PROTEIN PHOSPHATASE YWQE"/>
    <property type="match status" value="1"/>
</dbReference>
<dbReference type="GO" id="GO:0004725">
    <property type="term" value="F:protein tyrosine phosphatase activity"/>
    <property type="evidence" value="ECO:0007669"/>
    <property type="project" value="UniProtKB-UniRule"/>
</dbReference>
<protein>
    <recommendedName>
        <fullName evidence="5">Tyrosine-protein phosphatase</fullName>
        <ecNumber evidence="5">3.1.3.48</ecNumber>
    </recommendedName>
</protein>
<evidence type="ECO:0000256" key="2">
    <source>
        <dbReference type="ARBA" id="ARBA00022801"/>
    </source>
</evidence>
<evidence type="ECO:0000256" key="5">
    <source>
        <dbReference type="PIRNR" id="PIRNR016557"/>
    </source>
</evidence>
<proteinExistence type="inferred from homology"/>
<dbReference type="Proteomes" id="UP000650466">
    <property type="component" value="Unassembled WGS sequence"/>
</dbReference>
<organism evidence="6 7">
    <name type="scientific">Paenibacillus sedimenti</name>
    <dbReference type="NCBI Taxonomy" id="2770274"/>
    <lineage>
        <taxon>Bacteria</taxon>
        <taxon>Bacillati</taxon>
        <taxon>Bacillota</taxon>
        <taxon>Bacilli</taxon>
        <taxon>Bacillales</taxon>
        <taxon>Paenibacillaceae</taxon>
        <taxon>Paenibacillus</taxon>
    </lineage>
</organism>
<dbReference type="RefSeq" id="WP_188173560.1">
    <property type="nucleotide sequence ID" value="NZ_JACVVD010000002.1"/>
</dbReference>
<keyword evidence="2 5" id="KW-0378">Hydrolase</keyword>
<dbReference type="PIRSF" id="PIRSF016557">
    <property type="entry name" value="Caps_synth_CpsB"/>
    <property type="match status" value="1"/>
</dbReference>
<evidence type="ECO:0000256" key="3">
    <source>
        <dbReference type="ARBA" id="ARBA00022912"/>
    </source>
</evidence>
<dbReference type="InterPro" id="IPR016195">
    <property type="entry name" value="Pol/histidinol_Pase-like"/>
</dbReference>
<dbReference type="Gene3D" id="3.20.20.140">
    <property type="entry name" value="Metal-dependent hydrolases"/>
    <property type="match status" value="1"/>
</dbReference>
<keyword evidence="7" id="KW-1185">Reference proteome</keyword>
<dbReference type="Pfam" id="PF19567">
    <property type="entry name" value="CpsB_CapC"/>
    <property type="match status" value="1"/>
</dbReference>
<dbReference type="InterPro" id="IPR016667">
    <property type="entry name" value="Caps_polysacc_synth_CpsB/CapC"/>
</dbReference>
<gene>
    <name evidence="6" type="ORF">ICC18_06580</name>
</gene>
<dbReference type="PANTHER" id="PTHR39181:SF1">
    <property type="entry name" value="TYROSINE-PROTEIN PHOSPHATASE YWQE"/>
    <property type="match status" value="1"/>
</dbReference>
<dbReference type="EMBL" id="JACVVD010000002">
    <property type="protein sequence ID" value="MBD0379772.1"/>
    <property type="molecule type" value="Genomic_DNA"/>
</dbReference>
<accession>A0A926KL24</accession>
<name>A0A926KL24_9BACL</name>
<dbReference type="EC" id="3.1.3.48" evidence="5"/>